<comment type="pathway">
    <text evidence="1">Glycan metabolism; bacterial cellulose biosynthesis.</text>
</comment>
<evidence type="ECO:0000256" key="1">
    <source>
        <dbReference type="ARBA" id="ARBA00005186"/>
    </source>
</evidence>
<evidence type="ECO:0000313" key="9">
    <source>
        <dbReference type="EMBL" id="MDW9251819.1"/>
    </source>
</evidence>
<dbReference type="GO" id="GO:0030244">
    <property type="term" value="P:cellulose biosynthetic process"/>
    <property type="evidence" value="ECO:0007669"/>
    <property type="project" value="UniProtKB-KW"/>
</dbReference>
<evidence type="ECO:0000256" key="2">
    <source>
        <dbReference type="ARBA" id="ARBA00022729"/>
    </source>
</evidence>
<evidence type="ECO:0000256" key="7">
    <source>
        <dbReference type="SAM" id="MobiDB-lite"/>
    </source>
</evidence>
<accession>A0AAW9CMH3</accession>
<name>A0AAW9CMH3_BURTH</name>
<dbReference type="InterPro" id="IPR003921">
    <property type="entry name" value="Cell_synth_C"/>
</dbReference>
<dbReference type="GO" id="GO:0006011">
    <property type="term" value="P:UDP-alpha-D-glucose metabolic process"/>
    <property type="evidence" value="ECO:0007669"/>
    <property type="project" value="InterPro"/>
</dbReference>
<evidence type="ECO:0000256" key="6">
    <source>
        <dbReference type="PROSITE-ProRule" id="PRU00339"/>
    </source>
</evidence>
<proteinExistence type="predicted"/>
<evidence type="ECO:0000256" key="5">
    <source>
        <dbReference type="ARBA" id="ARBA00022916"/>
    </source>
</evidence>
<dbReference type="InterPro" id="IPR019734">
    <property type="entry name" value="TPR_rpt"/>
</dbReference>
<feature type="repeat" description="TPR" evidence="6">
    <location>
        <begin position="513"/>
        <end position="546"/>
    </location>
</feature>
<dbReference type="PROSITE" id="PS50005">
    <property type="entry name" value="TPR"/>
    <property type="match status" value="1"/>
</dbReference>
<evidence type="ECO:0000259" key="8">
    <source>
        <dbReference type="Pfam" id="PF05420"/>
    </source>
</evidence>
<sequence length="1473" mass="156605">MLDARALTTAPKAKRRAAPRARLAGIVATAAMMGVATIAASAAPRIAFGATGATGDFAATPAASVQSFVSVSVSVSVSDSASAGAEPRASERAASMKEAPPQFPPDPRASPGTVSAHVESMRPLGAPAQASSARLASIPRTPAGAPSARAGSIPPDAPHRHASLVAMRARAAAPSSPFALPGSTSDAFRPIAPPYPTSATQAPAIRFVPTLPRGAPATPQPVATPHAPDADAARELYATARMWANKRRDDLARDALRKALLIAPRDPVLLAEQTRTLLRVGDAKGARASLERLKRAAPAAIATRQVDDEYRVATSGREEMAQIRLLARSGRGGEAARRIVALFPHGAPAGSLGAEYYQIVASAPDGRARAIDALRRAVAADPADVDAMTVLAKLLNQRGETRAQANRFAWSLVARPDTDRRASLSLWRSVLQSAGRDPAYLDAFRAYLTFVPDDDEFRGDAAALEQQRDAQLRLERDPDYIARQRGLQALARGELAAAEPLLARAAAARANDPDAVGGLGLLRLRQGRHDEARALFVRAAALAPDNRAKWTSLAATARFWGTLAQGRAAAAQGRTDDAQRAARAALALDPDSADAKLLLADSLLARRDWREAEPLLRALLAARAPSVSAMRGMRTLYEETGRADAFGPLIDALQSRFTAPDDRAALSRMRAELLAQQAQALAAAGKRGPAAQRYEASLRIAPDAAWARFALARLYRDMGLPQLGRAVMDDGLAASSSADMRYAAALYRNSLGDVALAQAVFATIPDASRTDGMRAFARKLDAESALADARGALARDDRAAADAALDRAQRAAPDDPDMLAAIGAQWIDLGEVERGLAPLRDWIASHPQRADAGVRLRYGDLLGGARRNEALAAWLGALRDGGEPLDAAQTARLEDQSLRLVLRETDEALDRNDYEAAERLLDRASPAGKADRRYALEVAELARARGRYDAARAALAPLLARAPDDADAQLALARILDDDGEHARALALVRDVLARTPPDDVDTQLSAMRRLTALRRAQDAAALADALRAAYPARADVTVAAGRAAQALGRYDEAASLYRLSLAQERAAGVAPRRDGATPAQAAWADLQQRRDPEIEAGWLPAYKSGDEGISAYRAYQAPVYLQIPYRYDGHAFVHLDAVRLDAGSLDTSEPNAYAFDTFATHPALAAAAAPGGSLRQLAAGVGGGVGYRDDAWRVDVGTTPLGFPVHYVVGGVRYRFDAGPAGFSVSASRRPETGSVLSYAGLRDPWTGATWGGVRRDSVGVHASVDIGRANLFADLAAARLTGRNVAENAAVTLRAGFMTPVYRRADMRVSAGLVGNAWHYARNLRYYTYGQGGYYSPQRYLSIGMPLEWAGRRGAFAWNVTATAGVSNSYERDSPYFPNGLPDSALVRSAPALGNPVFAHGSTRGASFWYGFAGVAEYRVNGRLAVGARFDVDHAHDYAPSAGMLYVRYAFDARKDRGGFSPSPVRLYSSY</sequence>
<dbReference type="Gene3D" id="1.25.40.10">
    <property type="entry name" value="Tetratricopeptide repeat domain"/>
    <property type="match status" value="5"/>
</dbReference>
<dbReference type="SUPFAM" id="SSF48452">
    <property type="entry name" value="TPR-like"/>
    <property type="match status" value="4"/>
</dbReference>
<keyword evidence="2" id="KW-0732">Signal</keyword>
<keyword evidence="5" id="KW-0135">Cellulose biosynthesis</keyword>
<dbReference type="Pfam" id="PF05420">
    <property type="entry name" value="BCSC_C"/>
    <property type="match status" value="1"/>
</dbReference>
<comment type="caution">
    <text evidence="9">The sequence shown here is derived from an EMBL/GenBank/DDBJ whole genome shotgun (WGS) entry which is preliminary data.</text>
</comment>
<evidence type="ECO:0000313" key="10">
    <source>
        <dbReference type="Proteomes" id="UP001272137"/>
    </source>
</evidence>
<dbReference type="PANTHER" id="PTHR12558:SF33">
    <property type="entry name" value="BLL7664 PROTEIN"/>
    <property type="match status" value="1"/>
</dbReference>
<dbReference type="GO" id="GO:0019867">
    <property type="term" value="C:outer membrane"/>
    <property type="evidence" value="ECO:0007669"/>
    <property type="project" value="InterPro"/>
</dbReference>
<reference evidence="9" key="1">
    <citation type="submission" date="2018-08" db="EMBL/GenBank/DDBJ databases">
        <title>Identification of Burkholderia cepacia strains that express a Burkholderia pseudomallei-like capsular polysaccharide.</title>
        <authorList>
            <person name="Burtnick M.N."/>
            <person name="Vongsouvath M."/>
            <person name="Newton P."/>
            <person name="Wuthiekanun V."/>
            <person name="Limmathurotsakul D."/>
            <person name="Brett P.J."/>
            <person name="Chantratita N."/>
            <person name="Dance D.A."/>
        </authorList>
    </citation>
    <scope>NUCLEOTIDE SEQUENCE</scope>
    <source>
        <strain evidence="9">SBXCC001</strain>
    </source>
</reference>
<gene>
    <name evidence="9" type="ORF">C7S16_6751</name>
</gene>
<protein>
    <submittedName>
        <fullName evidence="9">Tetratricopeptide repeat family protein</fullName>
    </submittedName>
</protein>
<dbReference type="InterPro" id="IPR011990">
    <property type="entry name" value="TPR-like_helical_dom_sf"/>
</dbReference>
<dbReference type="Pfam" id="PF13432">
    <property type="entry name" value="TPR_16"/>
    <property type="match status" value="1"/>
</dbReference>
<dbReference type="EMBL" id="QXCT01000001">
    <property type="protein sequence ID" value="MDW9251819.1"/>
    <property type="molecule type" value="Genomic_DNA"/>
</dbReference>
<feature type="domain" description="Cellulose synthase operon C C-terminal" evidence="8">
    <location>
        <begin position="1112"/>
        <end position="1454"/>
    </location>
</feature>
<organism evidence="9 10">
    <name type="scientific">Burkholderia thailandensis</name>
    <dbReference type="NCBI Taxonomy" id="57975"/>
    <lineage>
        <taxon>Bacteria</taxon>
        <taxon>Pseudomonadati</taxon>
        <taxon>Pseudomonadota</taxon>
        <taxon>Betaproteobacteria</taxon>
        <taxon>Burkholderiales</taxon>
        <taxon>Burkholderiaceae</taxon>
        <taxon>Burkholderia</taxon>
        <taxon>pseudomallei group</taxon>
    </lineage>
</organism>
<dbReference type="Proteomes" id="UP001272137">
    <property type="component" value="Unassembled WGS sequence"/>
</dbReference>
<dbReference type="PRINTS" id="PR01441">
    <property type="entry name" value="CELLSNTHASEC"/>
</dbReference>
<evidence type="ECO:0000256" key="3">
    <source>
        <dbReference type="ARBA" id="ARBA00022737"/>
    </source>
</evidence>
<evidence type="ECO:0000256" key="4">
    <source>
        <dbReference type="ARBA" id="ARBA00022803"/>
    </source>
</evidence>
<feature type="region of interest" description="Disordered" evidence="7">
    <location>
        <begin position="79"/>
        <end position="159"/>
    </location>
</feature>
<keyword evidence="3" id="KW-0677">Repeat</keyword>
<dbReference type="PANTHER" id="PTHR12558">
    <property type="entry name" value="CELL DIVISION CYCLE 16,23,27"/>
    <property type="match status" value="1"/>
</dbReference>
<keyword evidence="4 6" id="KW-0802">TPR repeat</keyword>
<dbReference type="SMART" id="SM00028">
    <property type="entry name" value="TPR"/>
    <property type="match status" value="7"/>
</dbReference>
<dbReference type="Pfam" id="PF14559">
    <property type="entry name" value="TPR_19"/>
    <property type="match status" value="2"/>
</dbReference>
<dbReference type="InterPro" id="IPR008410">
    <property type="entry name" value="BCSC_C"/>
</dbReference>